<accession>A0ABT6Q8D5</accession>
<dbReference type="EMBL" id="JASBAN010000001">
    <property type="protein sequence ID" value="MDI2113041.1"/>
    <property type="molecule type" value="Genomic_DNA"/>
</dbReference>
<proteinExistence type="predicted"/>
<protein>
    <submittedName>
        <fullName evidence="1">Uncharacterized protein</fullName>
    </submittedName>
</protein>
<sequence>MENKLSDFINALIEENKKLHIDNDIKDKKIEMLLSQLREWETVFSTDHLTNIDSQIFHINENMFPQHNGGGNG</sequence>
<dbReference type="Proteomes" id="UP001431775">
    <property type="component" value="Unassembled WGS sequence"/>
</dbReference>
<dbReference type="RefSeq" id="WP_281462661.1">
    <property type="nucleotide sequence ID" value="NZ_JASBAN010000001.1"/>
</dbReference>
<comment type="caution">
    <text evidence="1">The sequence shown here is derived from an EMBL/GenBank/DDBJ whole genome shotgun (WGS) entry which is preliminary data.</text>
</comment>
<evidence type="ECO:0000313" key="2">
    <source>
        <dbReference type="Proteomes" id="UP001431775"/>
    </source>
</evidence>
<name>A0ABT6Q8D5_9PROT</name>
<gene>
    <name evidence="1" type="ORF">QJV33_07070</name>
</gene>
<evidence type="ECO:0000313" key="1">
    <source>
        <dbReference type="EMBL" id="MDI2113041.1"/>
    </source>
</evidence>
<keyword evidence="2" id="KW-1185">Reference proteome</keyword>
<reference evidence="1" key="1">
    <citation type="submission" date="2023-05" db="EMBL/GenBank/DDBJ databases">
        <title>Whole genome sequence of Commensalibacter sp.</title>
        <authorList>
            <person name="Charoenyingcharoen P."/>
            <person name="Yukphan P."/>
        </authorList>
    </citation>
    <scope>NUCLEOTIDE SEQUENCE</scope>
    <source>
        <strain evidence="1">TBRC 10068</strain>
    </source>
</reference>
<organism evidence="1 2">
    <name type="scientific">Commensalibacter nepenthis</name>
    <dbReference type="NCBI Taxonomy" id="3043872"/>
    <lineage>
        <taxon>Bacteria</taxon>
        <taxon>Pseudomonadati</taxon>
        <taxon>Pseudomonadota</taxon>
        <taxon>Alphaproteobacteria</taxon>
        <taxon>Acetobacterales</taxon>
        <taxon>Acetobacteraceae</taxon>
    </lineage>
</organism>